<evidence type="ECO:0000256" key="3">
    <source>
        <dbReference type="SAM" id="SignalP"/>
    </source>
</evidence>
<dbReference type="OrthoDB" id="9128845at2"/>
<protein>
    <recommendedName>
        <fullName evidence="4">Outer membrane protein beta-barrel domain-containing protein</fullName>
    </recommendedName>
</protein>
<proteinExistence type="predicted"/>
<dbReference type="EMBL" id="FCOB02000001">
    <property type="protein sequence ID" value="SAK39263.1"/>
    <property type="molecule type" value="Genomic_DNA"/>
</dbReference>
<gene>
    <name evidence="5" type="ORF">AWB83_00062</name>
</gene>
<dbReference type="GO" id="GO:0009279">
    <property type="term" value="C:cell outer membrane"/>
    <property type="evidence" value="ECO:0007669"/>
    <property type="project" value="UniProtKB-SubCell"/>
</dbReference>
<reference evidence="5" key="1">
    <citation type="submission" date="2016-01" db="EMBL/GenBank/DDBJ databases">
        <authorList>
            <person name="Peeters C."/>
        </authorList>
    </citation>
    <scope>NUCLEOTIDE SEQUENCE [LARGE SCALE GENOMIC DNA]</scope>
    <source>
        <strain evidence="5">LMG 29326</strain>
    </source>
</reference>
<dbReference type="InterPro" id="IPR011250">
    <property type="entry name" value="OMP/PagP_B-barrel"/>
</dbReference>
<evidence type="ECO:0000313" key="5">
    <source>
        <dbReference type="EMBL" id="SAK39263.1"/>
    </source>
</evidence>
<dbReference type="Gene3D" id="2.40.160.20">
    <property type="match status" value="1"/>
</dbReference>
<keyword evidence="6" id="KW-1185">Reference proteome</keyword>
<evidence type="ECO:0000313" key="6">
    <source>
        <dbReference type="Proteomes" id="UP000054978"/>
    </source>
</evidence>
<evidence type="ECO:0000256" key="2">
    <source>
        <dbReference type="ARBA" id="ARBA00022729"/>
    </source>
</evidence>
<feature type="chain" id="PRO_5007618765" description="Outer membrane protein beta-barrel domain-containing protein" evidence="3">
    <location>
        <begin position="24"/>
        <end position="183"/>
    </location>
</feature>
<accession>A0A157Z1F5</accession>
<dbReference type="Pfam" id="PF13505">
    <property type="entry name" value="OMP_b-brl"/>
    <property type="match status" value="1"/>
</dbReference>
<dbReference type="AlphaFoldDB" id="A0A157Z1F5"/>
<keyword evidence="2 3" id="KW-0732">Signal</keyword>
<comment type="caution">
    <text evidence="5">The sequence shown here is derived from an EMBL/GenBank/DDBJ whole genome shotgun (WGS) entry which is preliminary data.</text>
</comment>
<comment type="subcellular location">
    <subcellularLocation>
        <location evidence="1">Cell outer membrane</location>
    </subcellularLocation>
</comment>
<evidence type="ECO:0000256" key="1">
    <source>
        <dbReference type="ARBA" id="ARBA00004442"/>
    </source>
</evidence>
<organism evidence="5 6">
    <name type="scientific">Caballeronia ptereochthonis</name>
    <dbReference type="NCBI Taxonomy" id="1777144"/>
    <lineage>
        <taxon>Bacteria</taxon>
        <taxon>Pseudomonadati</taxon>
        <taxon>Pseudomonadota</taxon>
        <taxon>Betaproteobacteria</taxon>
        <taxon>Burkholderiales</taxon>
        <taxon>Burkholderiaceae</taxon>
        <taxon>Caballeronia</taxon>
    </lineage>
</organism>
<feature type="domain" description="Outer membrane protein beta-barrel" evidence="4">
    <location>
        <begin position="40"/>
        <end position="182"/>
    </location>
</feature>
<name>A0A157Z1F5_9BURK</name>
<dbReference type="STRING" id="1777144.AWB83_00062"/>
<dbReference type="RefSeq" id="WP_087042265.1">
    <property type="nucleotide sequence ID" value="NZ_FCOB02000001.1"/>
</dbReference>
<dbReference type="InterPro" id="IPR027385">
    <property type="entry name" value="Beta-barrel_OMP"/>
</dbReference>
<dbReference type="SUPFAM" id="SSF56925">
    <property type="entry name" value="OMPA-like"/>
    <property type="match status" value="1"/>
</dbReference>
<dbReference type="Proteomes" id="UP000054978">
    <property type="component" value="Unassembled WGS sequence"/>
</dbReference>
<feature type="signal peptide" evidence="3">
    <location>
        <begin position="1"/>
        <end position="23"/>
    </location>
</feature>
<sequence>MAGFKKVVVPLFVSLLCATQAYSEALNPTALKLLGVYGPHSEFAGPYIGAKFGINWSDITGPNARSTHTTGFPGLVAGVNYDIAPLVVGIEGFADFHGGSTTRDDGGFDVKLGVPVNRNIMPYARVGFTGFWPDTRLHYGGGVEYKFAKNWSVAGEYTGDVSSYQGGHRHNNSVTVGVHYYFF</sequence>
<evidence type="ECO:0000259" key="4">
    <source>
        <dbReference type="Pfam" id="PF13505"/>
    </source>
</evidence>